<organism evidence="1 2">
    <name type="scientific">Fannyhessea vaginae DSM 15829</name>
    <dbReference type="NCBI Taxonomy" id="525256"/>
    <lineage>
        <taxon>Bacteria</taxon>
        <taxon>Bacillati</taxon>
        <taxon>Actinomycetota</taxon>
        <taxon>Coriobacteriia</taxon>
        <taxon>Coriobacteriales</taxon>
        <taxon>Atopobiaceae</taxon>
        <taxon>Fannyhessea</taxon>
    </lineage>
</organism>
<keyword evidence="2" id="KW-1185">Reference proteome</keyword>
<comment type="caution">
    <text evidence="1">The sequence shown here is derived from an EMBL/GenBank/DDBJ whole genome shotgun (WGS) entry which is preliminary data.</text>
</comment>
<evidence type="ECO:0000313" key="1">
    <source>
        <dbReference type="EMBL" id="EGF22815.1"/>
    </source>
</evidence>
<evidence type="ECO:0000313" key="2">
    <source>
        <dbReference type="Proteomes" id="UP000005947"/>
    </source>
</evidence>
<name>F1T6J5_9ACTN</name>
<dbReference type="Proteomes" id="UP000005947">
    <property type="component" value="Unassembled WGS sequence"/>
</dbReference>
<gene>
    <name evidence="1" type="ORF">HMPREF0091_11141</name>
</gene>
<protein>
    <submittedName>
        <fullName evidence="1">Uncharacterized protein</fullName>
    </submittedName>
</protein>
<accession>F1T6J5</accession>
<reference evidence="1 2" key="1">
    <citation type="submission" date="2011-02" db="EMBL/GenBank/DDBJ databases">
        <authorList>
            <person name="Muzny D."/>
            <person name="Qin X."/>
            <person name="Buhay C."/>
            <person name="Dugan-Rocha S."/>
            <person name="Ding Y."/>
            <person name="Chen G."/>
            <person name="Hawes A."/>
            <person name="Holder M."/>
            <person name="Jhangiani S."/>
            <person name="Johnson A."/>
            <person name="Khan Z."/>
            <person name="Li Z."/>
            <person name="Liu W."/>
            <person name="Liu X."/>
            <person name="Perez L."/>
            <person name="Shen H."/>
            <person name="Wang Q."/>
            <person name="Watt J."/>
            <person name="Xi L."/>
            <person name="Xin Y."/>
            <person name="Zhou J."/>
            <person name="Deng J."/>
            <person name="Jiang H."/>
            <person name="Liu Y."/>
            <person name="Qu J."/>
            <person name="Song X.-Z."/>
            <person name="Zhang L."/>
            <person name="Villasana D."/>
            <person name="Johnson A."/>
            <person name="Liu J."/>
            <person name="Liyanage D."/>
            <person name="Lorensuhewa L."/>
            <person name="Robinson T."/>
            <person name="Song A."/>
            <person name="Song B.-B."/>
            <person name="Dinh H."/>
            <person name="Thornton R."/>
            <person name="Coyle M."/>
            <person name="Francisco L."/>
            <person name="Jackson L."/>
            <person name="Javaid M."/>
            <person name="Korchina V."/>
            <person name="Kovar C."/>
            <person name="Mata R."/>
            <person name="Mathew T."/>
            <person name="Ngo R."/>
            <person name="Nguyen L."/>
            <person name="Nguyen N."/>
            <person name="Okwuonu G."/>
            <person name="Ongeri F."/>
            <person name="Pham C."/>
            <person name="Simmons D."/>
            <person name="Wilczek-Boney K."/>
            <person name="Hale W."/>
            <person name="Jakkamsetti A."/>
            <person name="Pham P."/>
            <person name="Ruth R."/>
            <person name="San Lucas F."/>
            <person name="Warren J."/>
            <person name="Zhang J."/>
            <person name="Zhao Z."/>
            <person name="Zhou C."/>
            <person name="Zhu D."/>
            <person name="Lee S."/>
            <person name="Bess C."/>
            <person name="Blankenburg K."/>
            <person name="Forbes L."/>
            <person name="Fu Q."/>
            <person name="Gubbala S."/>
            <person name="Hirani K."/>
            <person name="Jayaseelan J.C."/>
            <person name="Lara F."/>
            <person name="Munidasa M."/>
            <person name="Palculict T."/>
            <person name="Patil S."/>
            <person name="Pu L.-L."/>
            <person name="Saada N."/>
            <person name="Tang L."/>
            <person name="Weissenberger G."/>
            <person name="Zhu Y."/>
            <person name="Hemphill L."/>
            <person name="Shang Y."/>
            <person name="Youmans B."/>
            <person name="Ayvaz T."/>
            <person name="Ross M."/>
            <person name="Santibanez J."/>
            <person name="Aqrawi P."/>
            <person name="Gross S."/>
            <person name="Joshi V."/>
            <person name="Fowler G."/>
            <person name="Nazareth L."/>
            <person name="Reid J."/>
            <person name="Worley K."/>
            <person name="Petrosino J."/>
            <person name="Highlander S."/>
            <person name="Gibbs R."/>
        </authorList>
    </citation>
    <scope>NUCLEOTIDE SEQUENCE [LARGE SCALE GENOMIC DNA]</scope>
    <source>
        <strain evidence="1 2">DSM 15829</strain>
    </source>
</reference>
<dbReference type="EMBL" id="ACGK02000004">
    <property type="protein sequence ID" value="EGF22815.1"/>
    <property type="molecule type" value="Genomic_DNA"/>
</dbReference>
<dbReference type="AlphaFoldDB" id="F1T6J5"/>
<sequence>MLARDSGRNRRARSKFFEPKLEQSIKETTSKLKSVQLGQASSDDALEYLAYFGQALKGVQNYAKKRFYATFIDHIEIYENANWKNGEDIVKKIRFKIPLSYEGQRTFELTHLEDENGKPTQKVVEAEDFRVKENTDESVVLMSRAD</sequence>
<proteinExistence type="predicted"/>